<dbReference type="OrthoDB" id="2517743at2"/>
<dbReference type="SUPFAM" id="SSF46689">
    <property type="entry name" value="Homeodomain-like"/>
    <property type="match status" value="2"/>
</dbReference>
<feature type="transmembrane region" description="Helical" evidence="4">
    <location>
        <begin position="302"/>
        <end position="326"/>
    </location>
</feature>
<organism evidence="6 7">
    <name type="scientific">Paenibacillus cremeus</name>
    <dbReference type="NCBI Taxonomy" id="2163881"/>
    <lineage>
        <taxon>Bacteria</taxon>
        <taxon>Bacillati</taxon>
        <taxon>Bacillota</taxon>
        <taxon>Bacilli</taxon>
        <taxon>Bacillales</taxon>
        <taxon>Paenibacillaceae</taxon>
        <taxon>Paenibacillus</taxon>
    </lineage>
</organism>
<evidence type="ECO:0000256" key="4">
    <source>
        <dbReference type="SAM" id="Phobius"/>
    </source>
</evidence>
<keyword evidence="4" id="KW-1133">Transmembrane helix</keyword>
<feature type="domain" description="HTH araC/xylS-type" evidence="5">
    <location>
        <begin position="677"/>
        <end position="775"/>
    </location>
</feature>
<dbReference type="PRINTS" id="PR00032">
    <property type="entry name" value="HTHARAC"/>
</dbReference>
<dbReference type="InterPro" id="IPR041522">
    <property type="entry name" value="CdaR_GGDEF"/>
</dbReference>
<dbReference type="Pfam" id="PF17853">
    <property type="entry name" value="GGDEF_2"/>
    <property type="match status" value="1"/>
</dbReference>
<dbReference type="Proteomes" id="UP000317036">
    <property type="component" value="Unassembled WGS sequence"/>
</dbReference>
<dbReference type="Gene3D" id="1.10.10.60">
    <property type="entry name" value="Homeodomain-like"/>
    <property type="match status" value="2"/>
</dbReference>
<dbReference type="InterPro" id="IPR018060">
    <property type="entry name" value="HTH_AraC"/>
</dbReference>
<evidence type="ECO:0000256" key="1">
    <source>
        <dbReference type="ARBA" id="ARBA00023015"/>
    </source>
</evidence>
<accession>A0A559KIP1</accession>
<evidence type="ECO:0000256" key="3">
    <source>
        <dbReference type="ARBA" id="ARBA00023163"/>
    </source>
</evidence>
<keyword evidence="1" id="KW-0805">Transcription regulation</keyword>
<comment type="caution">
    <text evidence="6">The sequence shown here is derived from an EMBL/GenBank/DDBJ whole genome shotgun (WGS) entry which is preliminary data.</text>
</comment>
<dbReference type="AlphaFoldDB" id="A0A559KIP1"/>
<dbReference type="SMART" id="SM00342">
    <property type="entry name" value="HTH_ARAC"/>
    <property type="match status" value="1"/>
</dbReference>
<name>A0A559KIP1_9BACL</name>
<evidence type="ECO:0000313" key="6">
    <source>
        <dbReference type="EMBL" id="TVY12007.1"/>
    </source>
</evidence>
<dbReference type="InterPro" id="IPR018062">
    <property type="entry name" value="HTH_AraC-typ_CS"/>
</dbReference>
<dbReference type="EMBL" id="VNJI01000001">
    <property type="protein sequence ID" value="TVY12007.1"/>
    <property type="molecule type" value="Genomic_DNA"/>
</dbReference>
<dbReference type="Pfam" id="PF12833">
    <property type="entry name" value="HTH_18"/>
    <property type="match status" value="1"/>
</dbReference>
<dbReference type="InterPro" id="IPR009057">
    <property type="entry name" value="Homeodomain-like_sf"/>
</dbReference>
<keyword evidence="7" id="KW-1185">Reference proteome</keyword>
<evidence type="ECO:0000259" key="5">
    <source>
        <dbReference type="PROSITE" id="PS01124"/>
    </source>
</evidence>
<evidence type="ECO:0000256" key="2">
    <source>
        <dbReference type="ARBA" id="ARBA00023125"/>
    </source>
</evidence>
<sequence length="787" mass="90276">MLSLIRLAFSNFKFRSLFFRILCWFVIVSIVPALCIGYFSGRFSQSSVQDEVNRSSIQMLEQTRRLMDLLLNNVDQVAIQLAQSKALQNPASSTDLADKNLDSVKEYLLETYINSPYIESIYVYYAGTEMVQSPLTYSPVSEAEDAGWLPYYKELKKKDGTWIVRENPASDEGRNGFPNLVTLIRPFPLTGTEKLGAIIINLNQQALFQTPSLRLMRPEEEIWTVSPDGHYAYSNKDGLKVNERDFSVIQPKLGSDVMAFSGKLRGTEFAFTSVTSPYTGWKYIDVIPNESFYSRSRELQTFIILLAASCIVVAIGLAFVTSIRIYTPIYTLMEFVRSRAAGKQGFKPVEHGEISVLFSEFTRLFENRTQLEQQVYRDQPVLRQSFLNLILHERTSRHEERWERFAYYNIPVARYGFFVTIFRIDNYPSFVSAYNNTDQSLIRYFIAKLAEEVAAEHWNSYSLNTESTDILLICNLREAPPSLEALRMQMEETMRVVCGNVRQYLKLTVSAGLGDWKSDPGDISLSFEEAKEALELRVFQGYASLNAIWRQRRTAALGSALKPVQQAKKELYRQLNERNDALLKESLRQLEYKLVSMEGHSYQLIRHAVFQLFLELYERAVELGLEPVPEAAIMEWHQAFMNRETVEQLIHCLGASMTELQQRVERSAAAEPPSIGKQIADYVQANYAHDISLGGIADQLQMDPSYVSRLFKQEFQVNFLDYLISVRMAKAKQLLQETDMSVKDIGTAVGYTNQRSFNRIFKKAEGVAPSQYRESLVPQRLNMDEIY</sequence>
<keyword evidence="2" id="KW-0238">DNA-binding</keyword>
<dbReference type="InterPro" id="IPR020449">
    <property type="entry name" value="Tscrpt_reg_AraC-type_HTH"/>
</dbReference>
<dbReference type="PANTHER" id="PTHR43280">
    <property type="entry name" value="ARAC-FAMILY TRANSCRIPTIONAL REGULATOR"/>
    <property type="match status" value="1"/>
</dbReference>
<proteinExistence type="predicted"/>
<dbReference type="PROSITE" id="PS00041">
    <property type="entry name" value="HTH_ARAC_FAMILY_1"/>
    <property type="match status" value="1"/>
</dbReference>
<keyword evidence="4" id="KW-0812">Transmembrane</keyword>
<feature type="transmembrane region" description="Helical" evidence="4">
    <location>
        <begin position="17"/>
        <end position="39"/>
    </location>
</feature>
<gene>
    <name evidence="6" type="ORF">FPZ49_01675</name>
</gene>
<dbReference type="RefSeq" id="WP_144842592.1">
    <property type="nucleotide sequence ID" value="NZ_VNJI01000001.1"/>
</dbReference>
<dbReference type="GO" id="GO:0003700">
    <property type="term" value="F:DNA-binding transcription factor activity"/>
    <property type="evidence" value="ECO:0007669"/>
    <property type="project" value="InterPro"/>
</dbReference>
<reference evidence="6 7" key="1">
    <citation type="submission" date="2019-07" db="EMBL/GenBank/DDBJ databases">
        <authorList>
            <person name="Kim J."/>
        </authorList>
    </citation>
    <scope>NUCLEOTIDE SEQUENCE [LARGE SCALE GENOMIC DNA]</scope>
    <source>
        <strain evidence="6 7">JC52</strain>
    </source>
</reference>
<dbReference type="PANTHER" id="PTHR43280:SF10">
    <property type="entry name" value="REGULATORY PROTEIN POCR"/>
    <property type="match status" value="1"/>
</dbReference>
<dbReference type="PROSITE" id="PS01124">
    <property type="entry name" value="HTH_ARAC_FAMILY_2"/>
    <property type="match status" value="1"/>
</dbReference>
<keyword evidence="4" id="KW-0472">Membrane</keyword>
<protein>
    <submittedName>
        <fullName evidence="6">AraC family transcriptional regulator</fullName>
    </submittedName>
</protein>
<evidence type="ECO:0000313" key="7">
    <source>
        <dbReference type="Proteomes" id="UP000317036"/>
    </source>
</evidence>
<dbReference type="GO" id="GO:0043565">
    <property type="term" value="F:sequence-specific DNA binding"/>
    <property type="evidence" value="ECO:0007669"/>
    <property type="project" value="InterPro"/>
</dbReference>
<keyword evidence="3" id="KW-0804">Transcription</keyword>